<dbReference type="EMBL" id="CM002808">
    <property type="protein sequence ID" value="KEI65133.1"/>
    <property type="molecule type" value="Genomic_DNA"/>
</dbReference>
<evidence type="ECO:0000256" key="1">
    <source>
        <dbReference type="ARBA" id="ARBA00022801"/>
    </source>
</evidence>
<dbReference type="GO" id="GO:0016042">
    <property type="term" value="P:lipid catabolic process"/>
    <property type="evidence" value="ECO:0007669"/>
    <property type="project" value="UniProtKB-KW"/>
</dbReference>
<dbReference type="HOGENOM" id="CLU_029435_0_0_3"/>
<organism evidence="6 7">
    <name type="scientific">Planktothrix agardhii (strain NIVA-CYA 126/8)</name>
    <dbReference type="NCBI Taxonomy" id="388467"/>
    <lineage>
        <taxon>Bacteria</taxon>
        <taxon>Bacillati</taxon>
        <taxon>Cyanobacteriota</taxon>
        <taxon>Cyanophyceae</taxon>
        <taxon>Oscillatoriophycideae</taxon>
        <taxon>Oscillatoriales</taxon>
        <taxon>Microcoleaceae</taxon>
        <taxon>Planktothrix</taxon>
    </lineage>
</organism>
<dbReference type="SUPFAM" id="SSF53474">
    <property type="entry name" value="alpha/beta-Hydrolases"/>
    <property type="match status" value="1"/>
</dbReference>
<dbReference type="Gene3D" id="3.40.50.1820">
    <property type="entry name" value="alpha/beta hydrolase"/>
    <property type="match status" value="1"/>
</dbReference>
<dbReference type="AlphaFoldDB" id="A0A073CBU9"/>
<feature type="domain" description="DUF1400" evidence="5">
    <location>
        <begin position="36"/>
        <end position="159"/>
    </location>
</feature>
<evidence type="ECO:0000259" key="5">
    <source>
        <dbReference type="Pfam" id="PF07176"/>
    </source>
</evidence>
<dbReference type="Pfam" id="PF00561">
    <property type="entry name" value="Abhydrolase_1"/>
    <property type="match status" value="1"/>
</dbReference>
<keyword evidence="2" id="KW-0442">Lipid degradation</keyword>
<evidence type="ECO:0000259" key="4">
    <source>
        <dbReference type="Pfam" id="PF00561"/>
    </source>
</evidence>
<keyword evidence="6" id="KW-0614">Plasmid</keyword>
<dbReference type="PATRIC" id="fig|388467.6.peg.4835"/>
<feature type="domain" description="AB hydrolase-1" evidence="4">
    <location>
        <begin position="247"/>
        <end position="354"/>
    </location>
</feature>
<evidence type="ECO:0000313" key="7">
    <source>
        <dbReference type="Proteomes" id="UP000027395"/>
    </source>
</evidence>
<geneLocation type="plasmid" evidence="6 7">
    <name>pPA79</name>
</geneLocation>
<dbReference type="GO" id="GO:0003847">
    <property type="term" value="F:1-alkyl-2-acetylglycerophosphocholine esterase activity"/>
    <property type="evidence" value="ECO:0007669"/>
    <property type="project" value="TreeGrafter"/>
</dbReference>
<dbReference type="Proteomes" id="UP000027395">
    <property type="component" value="Plasmid pPA79"/>
</dbReference>
<reference evidence="6 7" key="1">
    <citation type="journal article" date="2014" name="Appl. Environ. Microbiol.">
        <title>Elucidation of insertion elements encoded on plasmids and in vitro construction of shuttle vectors from the toxic cyanobacterium Planktothrix.</title>
        <authorList>
            <person name="Christiansen G."/>
            <person name="Goesmann A."/>
            <person name="Kurmayer R."/>
        </authorList>
    </citation>
    <scope>NUCLEOTIDE SEQUENCE [LARGE SCALE GENOMIC DNA]</scope>
    <source>
        <strain evidence="6 7">NIVA-CYA 126/8</strain>
        <plasmid evidence="6">pPA79</plasmid>
    </source>
</reference>
<keyword evidence="7" id="KW-1185">Reference proteome</keyword>
<proteinExistence type="predicted"/>
<protein>
    <submittedName>
        <fullName evidence="6">Putative Alpha/beta hydrolase</fullName>
        <ecNumber evidence="6">3.4.14.5</ecNumber>
    </submittedName>
</protein>
<dbReference type="PANTHER" id="PTHR10272">
    <property type="entry name" value="PLATELET-ACTIVATING FACTOR ACETYLHYDROLASE"/>
    <property type="match status" value="1"/>
</dbReference>
<gene>
    <name evidence="6" type="ORF">A19Y_8029</name>
</gene>
<sequence>MQPIILSHKTRYSKLLLSLTTCLLVNVFSILPGETAERIDFKYGIGKISIEIEELETFAKTGKTEEELSIYLKFLSPQQQALLRNFLNTRYEMDATKINRIFVAKAGRSLFDNAGEIIQTEQGENGAEAMRLALATAAVHPDGLTPINILAQFPTDILINVNQIIEVRRQLFSLIQETKNSVNSLIEMTVKEAKIQPVQNFNELPDLRQKGSFQVTKQTLEFVDKSRNRQLFLDLYLPQQIQKDSVPLIIISNGIGATRNRFSDFAQNLASEGFAVAIADHPGSNQKWQQDFFAGIHQDNFEVQEFIDRPLDITFILDQLETLNSSQFNNQLNLQKVGLFGYSFGGATALALAGAEINFEQLEQDCTPDNKRFNISLLYQCRALELPRKTYSFKDDRIQALFLFVPFGKSIFGKVGMSNVQVPVFWHATNEDVLTPLVLEQVPGFKQLATPNKYFAVATGIPHTRVTFELFNRWMNQGITWDYLKQLSERYHNTLSTAFLKVYLSQDQQYSAYLTAAYIKQLSDKNYPLVFVRSLP</sequence>
<evidence type="ECO:0000256" key="3">
    <source>
        <dbReference type="ARBA" id="ARBA00023098"/>
    </source>
</evidence>
<name>A0A073CBU9_PLAA1</name>
<dbReference type="PANTHER" id="PTHR10272:SF13">
    <property type="entry name" value="POLY(ETHYLENE TEREPHTHALATE) HYDROLASE"/>
    <property type="match status" value="1"/>
</dbReference>
<dbReference type="InterPro" id="IPR029058">
    <property type="entry name" value="AB_hydrolase_fold"/>
</dbReference>
<dbReference type="EC" id="3.4.14.5" evidence="6"/>
<dbReference type="InterPro" id="IPR010802">
    <property type="entry name" value="DUF1400"/>
</dbReference>
<evidence type="ECO:0000256" key="2">
    <source>
        <dbReference type="ARBA" id="ARBA00022963"/>
    </source>
</evidence>
<accession>A0A073CBU9</accession>
<keyword evidence="1 6" id="KW-0378">Hydrolase</keyword>
<dbReference type="GO" id="GO:0008239">
    <property type="term" value="F:dipeptidyl-peptidase activity"/>
    <property type="evidence" value="ECO:0007669"/>
    <property type="project" value="UniProtKB-EC"/>
</dbReference>
<keyword evidence="3" id="KW-0443">Lipid metabolism</keyword>
<dbReference type="InterPro" id="IPR000073">
    <property type="entry name" value="AB_hydrolase_1"/>
</dbReference>
<dbReference type="RefSeq" id="WP_042158689.1">
    <property type="nucleotide sequence ID" value="NZ_CM002808.1"/>
</dbReference>
<dbReference type="Pfam" id="PF07176">
    <property type="entry name" value="DUF1400"/>
    <property type="match status" value="1"/>
</dbReference>
<evidence type="ECO:0000313" key="6">
    <source>
        <dbReference type="EMBL" id="KEI65133.1"/>
    </source>
</evidence>